<comment type="similarity">
    <text evidence="6">Belongs to the DNA polymerase type-B family.</text>
</comment>
<keyword evidence="6" id="KW-0479">Metal-binding</keyword>
<keyword evidence="1 6" id="KW-0808">Transferase</keyword>
<dbReference type="GO" id="GO:0006297">
    <property type="term" value="P:nucleotide-excision repair, DNA gap filling"/>
    <property type="evidence" value="ECO:0007669"/>
    <property type="project" value="TreeGrafter"/>
</dbReference>
<dbReference type="Pfam" id="PF08490">
    <property type="entry name" value="DUF1744"/>
    <property type="match status" value="1"/>
</dbReference>
<comment type="catalytic activity">
    <reaction evidence="6">
        <text>DNA(n) + a 2'-deoxyribonucleoside 5'-triphosphate = DNA(n+1) + diphosphate</text>
        <dbReference type="Rhea" id="RHEA:22508"/>
        <dbReference type="Rhea" id="RHEA-COMP:17339"/>
        <dbReference type="Rhea" id="RHEA-COMP:17340"/>
        <dbReference type="ChEBI" id="CHEBI:33019"/>
        <dbReference type="ChEBI" id="CHEBI:61560"/>
        <dbReference type="ChEBI" id="CHEBI:173112"/>
        <dbReference type="EC" id="2.7.7.7"/>
    </reaction>
</comment>
<evidence type="ECO:0000313" key="9">
    <source>
        <dbReference type="Proteomes" id="UP000053660"/>
    </source>
</evidence>
<keyword evidence="6" id="KW-0539">Nucleus</keyword>
<keyword evidence="2 6" id="KW-0548">Nucleotidyltransferase</keyword>
<dbReference type="GO" id="GO:0051539">
    <property type="term" value="F:4 iron, 4 sulfur cluster binding"/>
    <property type="evidence" value="ECO:0007669"/>
    <property type="project" value="UniProtKB-KW"/>
</dbReference>
<dbReference type="SMART" id="SM01159">
    <property type="entry name" value="DUF1744"/>
    <property type="match status" value="1"/>
</dbReference>
<evidence type="ECO:0000256" key="1">
    <source>
        <dbReference type="ARBA" id="ARBA00022679"/>
    </source>
</evidence>
<evidence type="ECO:0000256" key="4">
    <source>
        <dbReference type="ARBA" id="ARBA00022932"/>
    </source>
</evidence>
<keyword evidence="6" id="KW-0004">4Fe-4S</keyword>
<dbReference type="EC" id="2.7.7.7" evidence="6"/>
<evidence type="ECO:0000256" key="2">
    <source>
        <dbReference type="ARBA" id="ARBA00022695"/>
    </source>
</evidence>
<dbReference type="EMBL" id="KN558104">
    <property type="protein sequence ID" value="KHJ87284.1"/>
    <property type="molecule type" value="Genomic_DNA"/>
</dbReference>
<dbReference type="OrthoDB" id="10060449at2759"/>
<dbReference type="Pfam" id="PF23250">
    <property type="entry name" value="zf_DPOE_2"/>
    <property type="match status" value="1"/>
</dbReference>
<dbReference type="GO" id="GO:0006287">
    <property type="term" value="P:base-excision repair, gap-filling"/>
    <property type="evidence" value="ECO:0007669"/>
    <property type="project" value="TreeGrafter"/>
</dbReference>
<dbReference type="AlphaFoldDB" id="A0A0B1SQQ1"/>
<keyword evidence="6" id="KW-0862">Zinc</keyword>
<protein>
    <recommendedName>
        <fullName evidence="6">DNA polymerase epsilon catalytic subunit</fullName>
        <ecNumber evidence="6">2.7.7.7</ecNumber>
    </recommendedName>
</protein>
<comment type="subcellular location">
    <subcellularLocation>
        <location evidence="6">Nucleus</location>
    </subcellularLocation>
</comment>
<keyword evidence="9" id="KW-1185">Reference proteome</keyword>
<comment type="function">
    <text evidence="6">DNA polymerase II participates in chromosomal DNA replication.</text>
</comment>
<evidence type="ECO:0000313" key="8">
    <source>
        <dbReference type="EMBL" id="KHJ87284.1"/>
    </source>
</evidence>
<dbReference type="InterPro" id="IPR054475">
    <property type="entry name" value="Znf-DPOE"/>
</dbReference>
<name>A0A0B1SQQ1_OESDE</name>
<keyword evidence="4 6" id="KW-0239">DNA-directed DNA polymerase</keyword>
<reference evidence="8 9" key="1">
    <citation type="submission" date="2014-03" db="EMBL/GenBank/DDBJ databases">
        <title>Draft genome of the hookworm Oesophagostomum dentatum.</title>
        <authorList>
            <person name="Mitreva M."/>
        </authorList>
    </citation>
    <scope>NUCLEOTIDE SEQUENCE [LARGE SCALE GENOMIC DNA]</scope>
    <source>
        <strain evidence="8 9">OD-Hann</strain>
    </source>
</reference>
<dbReference type="Proteomes" id="UP000053660">
    <property type="component" value="Unassembled WGS sequence"/>
</dbReference>
<sequence>EGKEVIRRILPHHKTAHYLYEYSITGNTEQKLMEEINEKLCCSRVEGIYESQMPLMFRAMTQIGCLCRPLAPPIGGVYSLETLKMIPLSAGQTSYLFNDSIRKVFLYKFAQDTRQVWAVIDATTSTGSFFIVQRGDVTMPNMDRIYGQVYEDEKDQLIASNEVQQAIKFNTRHFRVAAEAEKEVNRALRMSREAAAKSTLLCMLVDEEPKQMMKRIVSLTLFPHVRIYVQEPHTLLNVIEWQRVVAKRICKHYFNSFIYVKDYADWARYLHVPIGSVPSDAGLFGLDLFFARNLQRAGHVLWASPSSRPDLGGKELDDLRLTSDWKPLTKDETVLLNNPSFCGSVCVEFELEAVAVTALVQRGRLLEAEGADDTVAFDSTVALPSDAYSGLRNTISAFDEGAAVDAALKILKQMLTDCVRDIAQGANKRADEVVMSLSRWLHSPNSLLFDPAITRSVSILERKLVLLLAAECERLGAKIIHATPTKLVLDTGKREHEQGSAFVELLLQSLGQNPLFAALHMTPIHTWTTLLWYDGYNHTGVCEKAEEKSQESIVEDSEASGASQAKVHTQHHWRLADDLPNEGAVREEFRKIIVGYVTLFMQEQSKENIDAEAAVAFRDDLVKRHIGHRLFRVVSKLTGQRVTHYAAASLVKVICTALSCDTAVEDSVEDLRENLHRILDSKEAPPTKDTVYLSNVFCSSCSVATNIDVGDQLSWTCKECGQPLVKSTIDETIAERLNTQITAYQLQDHVCSKCKSIRRDNISKYCDCSGTFVNKMGAADLIRDAKAAEEIGEKFDLPLTIEMSRWICAGVED</sequence>
<evidence type="ECO:0000256" key="6">
    <source>
        <dbReference type="RuleBase" id="RU365029"/>
    </source>
</evidence>
<dbReference type="GO" id="GO:0008622">
    <property type="term" value="C:epsilon DNA polymerase complex"/>
    <property type="evidence" value="ECO:0007669"/>
    <property type="project" value="InterPro"/>
</dbReference>
<accession>A0A0B1SQQ1</accession>
<dbReference type="GO" id="GO:0006272">
    <property type="term" value="P:leading strand elongation"/>
    <property type="evidence" value="ECO:0007669"/>
    <property type="project" value="TreeGrafter"/>
</dbReference>
<dbReference type="GO" id="GO:0000278">
    <property type="term" value="P:mitotic cell cycle"/>
    <property type="evidence" value="ECO:0007669"/>
    <property type="project" value="TreeGrafter"/>
</dbReference>
<dbReference type="PANTHER" id="PTHR10670">
    <property type="entry name" value="DNA POLYMERASE EPSILON CATALYTIC SUBUNIT A"/>
    <property type="match status" value="1"/>
</dbReference>
<dbReference type="GO" id="GO:0008270">
    <property type="term" value="F:zinc ion binding"/>
    <property type="evidence" value="ECO:0007669"/>
    <property type="project" value="UniProtKB-KW"/>
</dbReference>
<dbReference type="InterPro" id="IPR013697">
    <property type="entry name" value="DNA_pol_e_suA_C"/>
</dbReference>
<gene>
    <name evidence="8" type="ORF">OESDEN_12945</name>
</gene>
<dbReference type="Pfam" id="PF22912">
    <property type="entry name" value="zf-DPOE"/>
    <property type="match status" value="1"/>
</dbReference>
<feature type="non-terminal residue" evidence="8">
    <location>
        <position position="1"/>
    </location>
</feature>
<evidence type="ECO:0000259" key="7">
    <source>
        <dbReference type="SMART" id="SM01159"/>
    </source>
</evidence>
<feature type="domain" description="DNA polymerase epsilon catalytic subunit A C-terminal" evidence="7">
    <location>
        <begin position="141"/>
        <end position="541"/>
    </location>
</feature>
<dbReference type="InterPro" id="IPR029703">
    <property type="entry name" value="POL2"/>
</dbReference>
<dbReference type="GO" id="GO:0008310">
    <property type="term" value="F:single-stranded DNA 3'-5' DNA exonuclease activity"/>
    <property type="evidence" value="ECO:0007669"/>
    <property type="project" value="TreeGrafter"/>
</dbReference>
<evidence type="ECO:0000256" key="3">
    <source>
        <dbReference type="ARBA" id="ARBA00022705"/>
    </source>
</evidence>
<dbReference type="GO" id="GO:0003887">
    <property type="term" value="F:DNA-directed DNA polymerase activity"/>
    <property type="evidence" value="ECO:0007669"/>
    <property type="project" value="UniProtKB-KW"/>
</dbReference>
<keyword evidence="6" id="KW-0411">Iron-sulfur</keyword>
<organism evidence="8 9">
    <name type="scientific">Oesophagostomum dentatum</name>
    <name type="common">Nodular worm</name>
    <dbReference type="NCBI Taxonomy" id="61180"/>
    <lineage>
        <taxon>Eukaryota</taxon>
        <taxon>Metazoa</taxon>
        <taxon>Ecdysozoa</taxon>
        <taxon>Nematoda</taxon>
        <taxon>Chromadorea</taxon>
        <taxon>Rhabditida</taxon>
        <taxon>Rhabditina</taxon>
        <taxon>Rhabditomorpha</taxon>
        <taxon>Strongyloidea</taxon>
        <taxon>Strongylidae</taxon>
        <taxon>Oesophagostomum</taxon>
    </lineage>
</organism>
<keyword evidence="5 6" id="KW-0238">DNA-binding</keyword>
<evidence type="ECO:0000256" key="5">
    <source>
        <dbReference type="ARBA" id="ARBA00023125"/>
    </source>
</evidence>
<dbReference type="GO" id="GO:0045004">
    <property type="term" value="P:DNA replication proofreading"/>
    <property type="evidence" value="ECO:0007669"/>
    <property type="project" value="TreeGrafter"/>
</dbReference>
<proteinExistence type="inferred from homology"/>
<keyword evidence="6" id="KW-0408">Iron</keyword>
<keyword evidence="3 6" id="KW-0235">DNA replication</keyword>
<dbReference type="GO" id="GO:0003677">
    <property type="term" value="F:DNA binding"/>
    <property type="evidence" value="ECO:0007669"/>
    <property type="project" value="UniProtKB-KW"/>
</dbReference>
<comment type="cofactor">
    <cofactor evidence="6">
        <name>[4Fe-4S] cluster</name>
        <dbReference type="ChEBI" id="CHEBI:49883"/>
    </cofactor>
</comment>
<keyword evidence="6" id="KW-0863">Zinc-finger</keyword>
<dbReference type="PANTHER" id="PTHR10670:SF0">
    <property type="entry name" value="DNA POLYMERASE EPSILON CATALYTIC SUBUNIT A"/>
    <property type="match status" value="1"/>
</dbReference>